<name>K5DAR3_9BACE</name>
<gene>
    <name evidence="1" type="ORF">HMPREF1057_03589</name>
</gene>
<dbReference type="EMBL" id="AGXW01000012">
    <property type="protein sequence ID" value="EKJ90048.1"/>
    <property type="molecule type" value="Genomic_DNA"/>
</dbReference>
<proteinExistence type="predicted"/>
<dbReference type="HOGENOM" id="CLU_2950539_0_0_10"/>
<sequence>MYVSISQKNIINNDIIVPKISNTLPVFLIKDKFDFSPAILSNVPPTKKTIIQKIMFYLD</sequence>
<dbReference type="Proteomes" id="UP000007995">
    <property type="component" value="Unassembled WGS sequence"/>
</dbReference>
<comment type="caution">
    <text evidence="1">The sequence shown here is derived from an EMBL/GenBank/DDBJ whole genome shotgun (WGS) entry which is preliminary data.</text>
</comment>
<evidence type="ECO:0000313" key="1">
    <source>
        <dbReference type="EMBL" id="EKJ90048.1"/>
    </source>
</evidence>
<organism evidence="1 2">
    <name type="scientific">Bacteroides finegoldii CL09T03C10</name>
    <dbReference type="NCBI Taxonomy" id="997888"/>
    <lineage>
        <taxon>Bacteria</taxon>
        <taxon>Pseudomonadati</taxon>
        <taxon>Bacteroidota</taxon>
        <taxon>Bacteroidia</taxon>
        <taxon>Bacteroidales</taxon>
        <taxon>Bacteroidaceae</taxon>
        <taxon>Bacteroides</taxon>
    </lineage>
</organism>
<accession>K5DAR3</accession>
<protein>
    <submittedName>
        <fullName evidence="1">Uncharacterized protein</fullName>
    </submittedName>
</protein>
<reference evidence="1 2" key="1">
    <citation type="submission" date="2012-02" db="EMBL/GenBank/DDBJ databases">
        <title>The Genome Sequence of Bacteroides finegoldii CL09T03C10.</title>
        <authorList>
            <consortium name="The Broad Institute Genome Sequencing Platform"/>
            <person name="Earl A."/>
            <person name="Ward D."/>
            <person name="Feldgarden M."/>
            <person name="Gevers D."/>
            <person name="Zitomersky N.L."/>
            <person name="Coyne M.J."/>
            <person name="Comstock L.E."/>
            <person name="Young S.K."/>
            <person name="Zeng Q."/>
            <person name="Gargeya S."/>
            <person name="Fitzgerald M."/>
            <person name="Haas B."/>
            <person name="Abouelleil A."/>
            <person name="Alvarado L."/>
            <person name="Arachchi H.M."/>
            <person name="Berlin A."/>
            <person name="Chapman S.B."/>
            <person name="Gearin G."/>
            <person name="Goldberg J."/>
            <person name="Griggs A."/>
            <person name="Gujja S."/>
            <person name="Hansen M."/>
            <person name="Heiman D."/>
            <person name="Howarth C."/>
            <person name="Larimer J."/>
            <person name="Lui A."/>
            <person name="MacDonald P.J.P."/>
            <person name="McCowen C."/>
            <person name="Montmayeur A."/>
            <person name="Murphy C."/>
            <person name="Neiman D."/>
            <person name="Pearson M."/>
            <person name="Priest M."/>
            <person name="Roberts A."/>
            <person name="Saif S."/>
            <person name="Shea T."/>
            <person name="Sisk P."/>
            <person name="Stolte C."/>
            <person name="Sykes S."/>
            <person name="Wortman J."/>
            <person name="Nusbaum C."/>
            <person name="Birren B."/>
        </authorList>
    </citation>
    <scope>NUCLEOTIDE SEQUENCE [LARGE SCALE GENOMIC DNA]</scope>
    <source>
        <strain evidence="1 2">CL09T03C10</strain>
    </source>
</reference>
<evidence type="ECO:0000313" key="2">
    <source>
        <dbReference type="Proteomes" id="UP000007995"/>
    </source>
</evidence>
<dbReference type="AlphaFoldDB" id="K5DAR3"/>